<sequence length="145" mass="15788">MLFALNISAFVAFTLVSLSAAAPANTTDIAQAQDSCAAWSRLATGAGSEELDEDLGGDGVEENGEEEEGAEGDSAALALDQLTNGAAARRCYVRSRYPERWRCCHPSQCPPKYQCTVNHRGNCVFKYPKRKRPFGCDQCWCRNSS</sequence>
<feature type="region of interest" description="Disordered" evidence="1">
    <location>
        <begin position="48"/>
        <end position="73"/>
    </location>
</feature>
<gene>
    <name evidence="3" type="ORF">VHEMI04564</name>
</gene>
<dbReference type="OrthoDB" id="3935568at2759"/>
<name>A0A0A1SVP7_9HYPO</name>
<accession>A0A0A1SVP7</accession>
<dbReference type="EMBL" id="CDHN01000002">
    <property type="protein sequence ID" value="CEJ87950.1"/>
    <property type="molecule type" value="Genomic_DNA"/>
</dbReference>
<evidence type="ECO:0000256" key="1">
    <source>
        <dbReference type="SAM" id="MobiDB-lite"/>
    </source>
</evidence>
<dbReference type="HOGENOM" id="CLU_1788166_0_0_1"/>
<dbReference type="AlphaFoldDB" id="A0A0A1SVP7"/>
<keyword evidence="4" id="KW-1185">Reference proteome</keyword>
<organism evidence="3 4">
    <name type="scientific">[Torrubiella] hemipterigena</name>
    <dbReference type="NCBI Taxonomy" id="1531966"/>
    <lineage>
        <taxon>Eukaryota</taxon>
        <taxon>Fungi</taxon>
        <taxon>Dikarya</taxon>
        <taxon>Ascomycota</taxon>
        <taxon>Pezizomycotina</taxon>
        <taxon>Sordariomycetes</taxon>
        <taxon>Hypocreomycetidae</taxon>
        <taxon>Hypocreales</taxon>
        <taxon>Clavicipitaceae</taxon>
        <taxon>Clavicipitaceae incertae sedis</taxon>
        <taxon>'Torrubiella' clade</taxon>
    </lineage>
</organism>
<proteinExistence type="predicted"/>
<feature type="compositionally biased region" description="Acidic residues" evidence="1">
    <location>
        <begin position="49"/>
        <end position="71"/>
    </location>
</feature>
<evidence type="ECO:0000313" key="3">
    <source>
        <dbReference type="EMBL" id="CEJ87950.1"/>
    </source>
</evidence>
<reference evidence="3 4" key="1">
    <citation type="journal article" date="2015" name="Genome Announc.">
        <title>Draft Genome Sequence and Gene Annotation of the Entomopathogenic Fungus Verticillium hemipterigenum.</title>
        <authorList>
            <person name="Horn F."/>
            <person name="Habel A."/>
            <person name="Scharf D.H."/>
            <person name="Dworschak J."/>
            <person name="Brakhage A.A."/>
            <person name="Guthke R."/>
            <person name="Hertweck C."/>
            <person name="Linde J."/>
        </authorList>
    </citation>
    <scope>NUCLEOTIDE SEQUENCE [LARGE SCALE GENOMIC DNA]</scope>
</reference>
<protein>
    <submittedName>
        <fullName evidence="3">Uncharacterized protein</fullName>
    </submittedName>
</protein>
<feature type="chain" id="PRO_5001979260" evidence="2">
    <location>
        <begin position="22"/>
        <end position="145"/>
    </location>
</feature>
<feature type="signal peptide" evidence="2">
    <location>
        <begin position="1"/>
        <end position="21"/>
    </location>
</feature>
<keyword evidence="2" id="KW-0732">Signal</keyword>
<evidence type="ECO:0000313" key="4">
    <source>
        <dbReference type="Proteomes" id="UP000039046"/>
    </source>
</evidence>
<evidence type="ECO:0000256" key="2">
    <source>
        <dbReference type="SAM" id="SignalP"/>
    </source>
</evidence>
<dbReference type="Proteomes" id="UP000039046">
    <property type="component" value="Unassembled WGS sequence"/>
</dbReference>